<feature type="compositionally biased region" description="Basic and acidic residues" evidence="1">
    <location>
        <begin position="285"/>
        <end position="297"/>
    </location>
</feature>
<dbReference type="EMBL" id="BTRK01000003">
    <property type="protein sequence ID" value="GMR40966.1"/>
    <property type="molecule type" value="Genomic_DNA"/>
</dbReference>
<feature type="non-terminal residue" evidence="2">
    <location>
        <position position="1"/>
    </location>
</feature>
<feature type="region of interest" description="Disordered" evidence="1">
    <location>
        <begin position="267"/>
        <end position="311"/>
    </location>
</feature>
<sequence length="370" mass="41051">SGQEDEDAIVQEMCSSLLSRLLVSSRDFDRHWTNTVAEALEKNQPAVSTPGHRECAPSHHESASKEAAEELAGVIEETIGVYERSLSLALLHCEPGTPNRDATAIFDCQRVVGRTMEKEKREEGGDEKVVVAIRRLTRLARTLGGRLTSPYHVANSSVLAAAVCEMGFLLEDQLRGGEGRRLRRGLEEMNEKIVRGMRELLISTRPTVHPTTVPSATTHRSISAPTRKPLVPPGKATVPGKKKGAYGSGATNSPGFLMSTELREARSKLHSVPVAESRYRGKSRERKEGEEGGEKKGGRNRFMIKPDPHCRRGREVASLEQKWAKMMEGEAAFLRSALREERNREEAEGLARSITREVLEEMEGRKRKVL</sequence>
<feature type="compositionally biased region" description="Polar residues" evidence="1">
    <location>
        <begin position="208"/>
        <end position="224"/>
    </location>
</feature>
<keyword evidence="3" id="KW-1185">Reference proteome</keyword>
<dbReference type="Proteomes" id="UP001328107">
    <property type="component" value="Unassembled WGS sequence"/>
</dbReference>
<gene>
    <name evidence="2" type="ORF">PMAYCL1PPCAC_11161</name>
</gene>
<reference evidence="3" key="1">
    <citation type="submission" date="2022-10" db="EMBL/GenBank/DDBJ databases">
        <title>Genome assembly of Pristionchus species.</title>
        <authorList>
            <person name="Yoshida K."/>
            <person name="Sommer R.J."/>
        </authorList>
    </citation>
    <scope>NUCLEOTIDE SEQUENCE [LARGE SCALE GENOMIC DNA]</scope>
    <source>
        <strain evidence="3">RS5460</strain>
    </source>
</reference>
<evidence type="ECO:0000313" key="2">
    <source>
        <dbReference type="EMBL" id="GMR40966.1"/>
    </source>
</evidence>
<dbReference type="AlphaFoldDB" id="A0AAN4ZHM1"/>
<feature type="region of interest" description="Disordered" evidence="1">
    <location>
        <begin position="44"/>
        <end position="63"/>
    </location>
</feature>
<proteinExistence type="predicted"/>
<feature type="region of interest" description="Disordered" evidence="1">
    <location>
        <begin position="208"/>
        <end position="252"/>
    </location>
</feature>
<comment type="caution">
    <text evidence="2">The sequence shown here is derived from an EMBL/GenBank/DDBJ whole genome shotgun (WGS) entry which is preliminary data.</text>
</comment>
<name>A0AAN4ZHM1_9BILA</name>
<evidence type="ECO:0000313" key="3">
    <source>
        <dbReference type="Proteomes" id="UP001328107"/>
    </source>
</evidence>
<organism evidence="2 3">
    <name type="scientific">Pristionchus mayeri</name>
    <dbReference type="NCBI Taxonomy" id="1317129"/>
    <lineage>
        <taxon>Eukaryota</taxon>
        <taxon>Metazoa</taxon>
        <taxon>Ecdysozoa</taxon>
        <taxon>Nematoda</taxon>
        <taxon>Chromadorea</taxon>
        <taxon>Rhabditida</taxon>
        <taxon>Rhabditina</taxon>
        <taxon>Diplogasteromorpha</taxon>
        <taxon>Diplogasteroidea</taxon>
        <taxon>Neodiplogasteridae</taxon>
        <taxon>Pristionchus</taxon>
    </lineage>
</organism>
<feature type="compositionally biased region" description="Basic and acidic residues" evidence="1">
    <location>
        <begin position="51"/>
        <end position="63"/>
    </location>
</feature>
<protein>
    <submittedName>
        <fullName evidence="2">Uncharacterized protein</fullName>
    </submittedName>
</protein>
<accession>A0AAN4ZHM1</accession>
<evidence type="ECO:0000256" key="1">
    <source>
        <dbReference type="SAM" id="MobiDB-lite"/>
    </source>
</evidence>